<proteinExistence type="predicted"/>
<feature type="region of interest" description="Disordered" evidence="1">
    <location>
        <begin position="22"/>
        <end position="41"/>
    </location>
</feature>
<name>A0AAQ3NWD6_VIGMU</name>
<evidence type="ECO:0000313" key="3">
    <source>
        <dbReference type="Proteomes" id="UP001374535"/>
    </source>
</evidence>
<protein>
    <submittedName>
        <fullName evidence="2">Uncharacterized protein</fullName>
    </submittedName>
</protein>
<dbReference type="Proteomes" id="UP001374535">
    <property type="component" value="Chromosome 3"/>
</dbReference>
<dbReference type="EMBL" id="CP144698">
    <property type="protein sequence ID" value="WVZ17105.1"/>
    <property type="molecule type" value="Genomic_DNA"/>
</dbReference>
<gene>
    <name evidence="2" type="ORF">V8G54_010087</name>
</gene>
<dbReference type="AlphaFoldDB" id="A0AAQ3NWD6"/>
<reference evidence="2 3" key="1">
    <citation type="journal article" date="2023" name="Life. Sci Alliance">
        <title>Evolutionary insights into 3D genome organization and epigenetic landscape of Vigna mungo.</title>
        <authorList>
            <person name="Junaid A."/>
            <person name="Singh B."/>
            <person name="Bhatia S."/>
        </authorList>
    </citation>
    <scope>NUCLEOTIDE SEQUENCE [LARGE SCALE GENOMIC DNA]</scope>
    <source>
        <strain evidence="2">Urdbean</strain>
    </source>
</reference>
<evidence type="ECO:0000256" key="1">
    <source>
        <dbReference type="SAM" id="MobiDB-lite"/>
    </source>
</evidence>
<sequence length="113" mass="11938">DAGNLRTLVHDAKNILGVEEEPVETGGEVAPASGGNQAATLSQRLTRKKRVGWEIEALPYHNLRGTVPAFEEYEVPVVVQTQLDLVGFGGGVGGPHLELASVCEYEVTGGEKG</sequence>
<feature type="non-terminal residue" evidence="2">
    <location>
        <position position="1"/>
    </location>
</feature>
<organism evidence="2 3">
    <name type="scientific">Vigna mungo</name>
    <name type="common">Black gram</name>
    <name type="synonym">Phaseolus mungo</name>
    <dbReference type="NCBI Taxonomy" id="3915"/>
    <lineage>
        <taxon>Eukaryota</taxon>
        <taxon>Viridiplantae</taxon>
        <taxon>Streptophyta</taxon>
        <taxon>Embryophyta</taxon>
        <taxon>Tracheophyta</taxon>
        <taxon>Spermatophyta</taxon>
        <taxon>Magnoliopsida</taxon>
        <taxon>eudicotyledons</taxon>
        <taxon>Gunneridae</taxon>
        <taxon>Pentapetalae</taxon>
        <taxon>rosids</taxon>
        <taxon>fabids</taxon>
        <taxon>Fabales</taxon>
        <taxon>Fabaceae</taxon>
        <taxon>Papilionoideae</taxon>
        <taxon>50 kb inversion clade</taxon>
        <taxon>NPAAA clade</taxon>
        <taxon>indigoferoid/millettioid clade</taxon>
        <taxon>Phaseoleae</taxon>
        <taxon>Vigna</taxon>
    </lineage>
</organism>
<keyword evidence="3" id="KW-1185">Reference proteome</keyword>
<evidence type="ECO:0000313" key="2">
    <source>
        <dbReference type="EMBL" id="WVZ17105.1"/>
    </source>
</evidence>
<accession>A0AAQ3NWD6</accession>